<protein>
    <submittedName>
        <fullName evidence="2">Uncharacterized protein</fullName>
    </submittedName>
</protein>
<organism evidence="2 3">
    <name type="scientific">Rhamnella rubrinervis</name>
    <dbReference type="NCBI Taxonomy" id="2594499"/>
    <lineage>
        <taxon>Eukaryota</taxon>
        <taxon>Viridiplantae</taxon>
        <taxon>Streptophyta</taxon>
        <taxon>Embryophyta</taxon>
        <taxon>Tracheophyta</taxon>
        <taxon>Spermatophyta</taxon>
        <taxon>Magnoliopsida</taxon>
        <taxon>eudicotyledons</taxon>
        <taxon>Gunneridae</taxon>
        <taxon>Pentapetalae</taxon>
        <taxon>rosids</taxon>
        <taxon>fabids</taxon>
        <taxon>Rosales</taxon>
        <taxon>Rhamnaceae</taxon>
        <taxon>rhamnoid group</taxon>
        <taxon>Rhamneae</taxon>
        <taxon>Rhamnella</taxon>
    </lineage>
</organism>
<evidence type="ECO:0000256" key="1">
    <source>
        <dbReference type="SAM" id="MobiDB-lite"/>
    </source>
</evidence>
<dbReference type="Proteomes" id="UP000796880">
    <property type="component" value="Unassembled WGS sequence"/>
</dbReference>
<comment type="caution">
    <text evidence="2">The sequence shown here is derived from an EMBL/GenBank/DDBJ whole genome shotgun (WGS) entry which is preliminary data.</text>
</comment>
<proteinExistence type="predicted"/>
<evidence type="ECO:0000313" key="2">
    <source>
        <dbReference type="EMBL" id="KAF3447731.1"/>
    </source>
</evidence>
<feature type="compositionally biased region" description="Pro residues" evidence="1">
    <location>
        <begin position="93"/>
        <end position="103"/>
    </location>
</feature>
<name>A0A8K0H8K5_9ROSA</name>
<gene>
    <name evidence="2" type="ORF">FNV43_RR08434</name>
</gene>
<keyword evidence="3" id="KW-1185">Reference proteome</keyword>
<dbReference type="EMBL" id="VOIH02000004">
    <property type="protein sequence ID" value="KAF3447731.1"/>
    <property type="molecule type" value="Genomic_DNA"/>
</dbReference>
<accession>A0A8K0H8K5</accession>
<reference evidence="2" key="1">
    <citation type="submission" date="2020-03" db="EMBL/GenBank/DDBJ databases">
        <title>A high-quality chromosome-level genome assembly of a woody plant with both climbing and erect habits, Rhamnella rubrinervis.</title>
        <authorList>
            <person name="Lu Z."/>
            <person name="Yang Y."/>
            <person name="Zhu X."/>
            <person name="Sun Y."/>
        </authorList>
    </citation>
    <scope>NUCLEOTIDE SEQUENCE</scope>
    <source>
        <strain evidence="2">BYM</strain>
        <tissue evidence="2">Leaf</tissue>
    </source>
</reference>
<dbReference type="AlphaFoldDB" id="A0A8K0H8K5"/>
<feature type="compositionally biased region" description="Basic residues" evidence="1">
    <location>
        <begin position="125"/>
        <end position="141"/>
    </location>
</feature>
<feature type="region of interest" description="Disordered" evidence="1">
    <location>
        <begin position="75"/>
        <end position="155"/>
    </location>
</feature>
<evidence type="ECO:0000313" key="3">
    <source>
        <dbReference type="Proteomes" id="UP000796880"/>
    </source>
</evidence>
<sequence>MVNLRPIMGFISKLIWGRWGIGHPNVEPLMQTLPNRSLTNPLRLLYSKPFDPLWASYPAVDMGKMKVKISTDAELAEKERKKKEKKAAQKPSRPMPSQNPKPTPGGTVLVQPKDLTLATSVKKSPPQKRQRQVSPRPKAKISAKLPKPPRGLRLEDNSFISADPKQATLILDSLMTRHDRVILKGMSFEEIS</sequence>